<gene>
    <name evidence="5" type="ORF">ABZ510_25380</name>
</gene>
<dbReference type="InterPro" id="IPR052336">
    <property type="entry name" value="MlaD_Phospholipid_Transporter"/>
</dbReference>
<dbReference type="PANTHER" id="PTHR33371:SF19">
    <property type="entry name" value="MCE-FAMILY PROTEIN MCE4A"/>
    <property type="match status" value="1"/>
</dbReference>
<dbReference type="EMBL" id="JBEYBF010000021">
    <property type="protein sequence ID" value="MEU1955182.1"/>
    <property type="molecule type" value="Genomic_DNA"/>
</dbReference>
<organism evidence="5 6">
    <name type="scientific">Nocardia rhamnosiphila</name>
    <dbReference type="NCBI Taxonomy" id="426716"/>
    <lineage>
        <taxon>Bacteria</taxon>
        <taxon>Bacillati</taxon>
        <taxon>Actinomycetota</taxon>
        <taxon>Actinomycetes</taxon>
        <taxon>Mycobacteriales</taxon>
        <taxon>Nocardiaceae</taxon>
        <taxon>Nocardia</taxon>
    </lineage>
</organism>
<feature type="domain" description="Mce/MlaD" evidence="3">
    <location>
        <begin position="68"/>
        <end position="147"/>
    </location>
</feature>
<name>A0ABV2WWF1_9NOCA</name>
<dbReference type="RefSeq" id="WP_356958789.1">
    <property type="nucleotide sequence ID" value="NZ_JBEYBD010000017.1"/>
</dbReference>
<dbReference type="Pfam" id="PF11887">
    <property type="entry name" value="Mce4_CUP1"/>
    <property type="match status" value="1"/>
</dbReference>
<dbReference type="NCBIfam" id="TIGR00996">
    <property type="entry name" value="Mtu_fam_mce"/>
    <property type="match status" value="1"/>
</dbReference>
<evidence type="ECO:0000259" key="4">
    <source>
        <dbReference type="Pfam" id="PF11887"/>
    </source>
</evidence>
<keyword evidence="2" id="KW-0812">Transmembrane</keyword>
<dbReference type="InterPro" id="IPR024516">
    <property type="entry name" value="Mce_C"/>
</dbReference>
<comment type="caution">
    <text evidence="5">The sequence shown here is derived from an EMBL/GenBank/DDBJ whole genome shotgun (WGS) entry which is preliminary data.</text>
</comment>
<reference evidence="5 6" key="1">
    <citation type="submission" date="2024-06" db="EMBL/GenBank/DDBJ databases">
        <title>The Natural Products Discovery Center: Release of the First 8490 Sequenced Strains for Exploring Actinobacteria Biosynthetic Diversity.</title>
        <authorList>
            <person name="Kalkreuter E."/>
            <person name="Kautsar S.A."/>
            <person name="Yang D."/>
            <person name="Bader C.D."/>
            <person name="Teijaro C.N."/>
            <person name="Fluegel L."/>
            <person name="Davis C.M."/>
            <person name="Simpson J.R."/>
            <person name="Lauterbach L."/>
            <person name="Steele A.D."/>
            <person name="Gui C."/>
            <person name="Meng S."/>
            <person name="Li G."/>
            <person name="Viehrig K."/>
            <person name="Ye F."/>
            <person name="Su P."/>
            <person name="Kiefer A.F."/>
            <person name="Nichols A."/>
            <person name="Cepeda A.J."/>
            <person name="Yan W."/>
            <person name="Fan B."/>
            <person name="Jiang Y."/>
            <person name="Adhikari A."/>
            <person name="Zheng C.-J."/>
            <person name="Schuster L."/>
            <person name="Cowan T.M."/>
            <person name="Smanski M.J."/>
            <person name="Chevrette M.G."/>
            <person name="De Carvalho L.P.S."/>
            <person name="Shen B."/>
        </authorList>
    </citation>
    <scope>NUCLEOTIDE SEQUENCE [LARGE SCALE GENOMIC DNA]</scope>
    <source>
        <strain evidence="5 6">NPDC019708</strain>
    </source>
</reference>
<sequence>MAKENQSWPDRPAVGPHPSAPAAGRRWRDRLRPLSAAGRPAAGLLAVAAGTAVVVLAVALFQGAFADTVGVTVRSPRAGLVMYPDAEVKLRGVTVGAVQSIAERPDGTAEIELAIDRGQLDRIPADVTVDIASTTVFGAKYIQLVPPDQPSDRHLEPGQVFAADSVTVEINTVFQQLTEVLGEIQPEKLNETLGALANAMRGRGDRVGQMMVDLEAFLAKLEPGLPALRADLAMAPQVAGVYADSAPALVQTVGNATALSDTVVAEQQQLDVLLMSLIGLADTGNRVIGDNGPALASALDVLVPTTDLTNRYRQALTCALDGLGYLASVDPVKVPGIGLSANFLWGVEPYRYPDHLPKVAASGGPQCSMLPVGYEDFPPYVVTDIGANPHAGPFRSGLTLNTESLARALFGPAAAGKGAP</sequence>
<dbReference type="InterPro" id="IPR003399">
    <property type="entry name" value="Mce/MlaD"/>
</dbReference>
<dbReference type="Pfam" id="PF02470">
    <property type="entry name" value="MlaD"/>
    <property type="match status" value="1"/>
</dbReference>
<dbReference type="InterPro" id="IPR005693">
    <property type="entry name" value="Mce"/>
</dbReference>
<feature type="domain" description="Mammalian cell entry C-terminal" evidence="4">
    <location>
        <begin position="152"/>
        <end position="365"/>
    </location>
</feature>
<evidence type="ECO:0000313" key="6">
    <source>
        <dbReference type="Proteomes" id="UP001550628"/>
    </source>
</evidence>
<feature type="transmembrane region" description="Helical" evidence="2">
    <location>
        <begin position="41"/>
        <end position="65"/>
    </location>
</feature>
<evidence type="ECO:0000256" key="1">
    <source>
        <dbReference type="SAM" id="MobiDB-lite"/>
    </source>
</evidence>
<accession>A0ABV2WWF1</accession>
<keyword evidence="2" id="KW-0472">Membrane</keyword>
<protein>
    <submittedName>
        <fullName evidence="5">MCE family protein</fullName>
    </submittedName>
</protein>
<dbReference type="PANTHER" id="PTHR33371">
    <property type="entry name" value="INTERMEMBRANE PHOSPHOLIPID TRANSPORT SYSTEM BINDING PROTEIN MLAD-RELATED"/>
    <property type="match status" value="1"/>
</dbReference>
<keyword evidence="2" id="KW-1133">Transmembrane helix</keyword>
<evidence type="ECO:0000313" key="5">
    <source>
        <dbReference type="EMBL" id="MEU1955182.1"/>
    </source>
</evidence>
<feature type="region of interest" description="Disordered" evidence="1">
    <location>
        <begin position="1"/>
        <end position="26"/>
    </location>
</feature>
<evidence type="ECO:0000256" key="2">
    <source>
        <dbReference type="SAM" id="Phobius"/>
    </source>
</evidence>
<dbReference type="Proteomes" id="UP001550628">
    <property type="component" value="Unassembled WGS sequence"/>
</dbReference>
<proteinExistence type="predicted"/>
<evidence type="ECO:0000259" key="3">
    <source>
        <dbReference type="Pfam" id="PF02470"/>
    </source>
</evidence>
<keyword evidence="6" id="KW-1185">Reference proteome</keyword>